<dbReference type="OrthoDB" id="2666800at2"/>
<reference evidence="2 3" key="1">
    <citation type="journal article" date="2009" name="Int. J. Syst. Evol. Microbiol.">
        <title>Paenibacillus contaminans sp. nov., isolated from a contaminated laboratory plate.</title>
        <authorList>
            <person name="Chou J.H."/>
            <person name="Lee J.H."/>
            <person name="Lin M.C."/>
            <person name="Chang P.S."/>
            <person name="Arun A.B."/>
            <person name="Young C.C."/>
            <person name="Chen W.M."/>
        </authorList>
    </citation>
    <scope>NUCLEOTIDE SEQUENCE [LARGE SCALE GENOMIC DNA]</scope>
    <source>
        <strain evidence="2 3">CKOBP-6</strain>
    </source>
</reference>
<keyword evidence="3" id="KW-1185">Reference proteome</keyword>
<accession>A0A329M2U8</accession>
<dbReference type="GO" id="GO:0043937">
    <property type="term" value="P:regulation of sporulation"/>
    <property type="evidence" value="ECO:0007669"/>
    <property type="project" value="InterPro"/>
</dbReference>
<dbReference type="InterPro" id="IPR037208">
    <property type="entry name" value="Spo0E-like_sf"/>
</dbReference>
<protein>
    <recommendedName>
        <fullName evidence="4">Aspartyl-phosphate phosphatase Spo0E family protein</fullName>
    </recommendedName>
</protein>
<organism evidence="2 3">
    <name type="scientific">Paenibacillus contaminans</name>
    <dbReference type="NCBI Taxonomy" id="450362"/>
    <lineage>
        <taxon>Bacteria</taxon>
        <taxon>Bacillati</taxon>
        <taxon>Bacillota</taxon>
        <taxon>Bacilli</taxon>
        <taxon>Bacillales</taxon>
        <taxon>Paenibacillaceae</taxon>
        <taxon>Paenibacillus</taxon>
    </lineage>
</organism>
<evidence type="ECO:0000313" key="2">
    <source>
        <dbReference type="EMBL" id="RAV12953.1"/>
    </source>
</evidence>
<dbReference type="Gene3D" id="4.10.280.10">
    <property type="entry name" value="Helix-loop-helix DNA-binding domain"/>
    <property type="match status" value="1"/>
</dbReference>
<feature type="coiled-coil region" evidence="1">
    <location>
        <begin position="37"/>
        <end position="64"/>
    </location>
</feature>
<evidence type="ECO:0000256" key="1">
    <source>
        <dbReference type="SAM" id="Coils"/>
    </source>
</evidence>
<dbReference type="GO" id="GO:0046983">
    <property type="term" value="F:protein dimerization activity"/>
    <property type="evidence" value="ECO:0007669"/>
    <property type="project" value="InterPro"/>
</dbReference>
<dbReference type="RefSeq" id="WP_113035442.1">
    <property type="nucleotide sequence ID" value="NZ_QMFB01000031.1"/>
</dbReference>
<keyword evidence="1" id="KW-0175">Coiled coil</keyword>
<dbReference type="EMBL" id="QMFB01000031">
    <property type="protein sequence ID" value="RAV12953.1"/>
    <property type="molecule type" value="Genomic_DNA"/>
</dbReference>
<evidence type="ECO:0008006" key="4">
    <source>
        <dbReference type="Google" id="ProtNLM"/>
    </source>
</evidence>
<dbReference type="Proteomes" id="UP000250369">
    <property type="component" value="Unassembled WGS sequence"/>
</dbReference>
<comment type="caution">
    <text evidence="2">The sequence shown here is derived from an EMBL/GenBank/DDBJ whole genome shotgun (WGS) entry which is preliminary data.</text>
</comment>
<gene>
    <name evidence="2" type="ORF">DQG23_33775</name>
</gene>
<evidence type="ECO:0000313" key="3">
    <source>
        <dbReference type="Proteomes" id="UP000250369"/>
    </source>
</evidence>
<dbReference type="InterPro" id="IPR018540">
    <property type="entry name" value="Spo0E-like"/>
</dbReference>
<dbReference type="Pfam" id="PF09388">
    <property type="entry name" value="SpoOE-like"/>
    <property type="match status" value="1"/>
</dbReference>
<dbReference type="SUPFAM" id="SSF140500">
    <property type="entry name" value="BAS1536-like"/>
    <property type="match status" value="1"/>
</dbReference>
<dbReference type="AlphaFoldDB" id="A0A329M2U8"/>
<name>A0A329M2U8_9BACL</name>
<proteinExistence type="predicted"/>
<dbReference type="InterPro" id="IPR036638">
    <property type="entry name" value="HLH_DNA-bd_sf"/>
</dbReference>
<sequence>MALVQHYVTGSKYVPLIREKDPQPPSLYSNTARRTPEALLEEELDFLRNQLAQMIRKENSLTSEAVVEVSRMLDIKINEYNHYINKRSKKID</sequence>